<dbReference type="Proteomes" id="UP000033423">
    <property type="component" value="Unassembled WGS sequence"/>
</dbReference>
<accession>A0A0F3GLN3</accession>
<evidence type="ECO:0000313" key="2">
    <source>
        <dbReference type="Proteomes" id="UP000033423"/>
    </source>
</evidence>
<dbReference type="EMBL" id="LACI01002630">
    <property type="protein sequence ID" value="KJU81608.1"/>
    <property type="molecule type" value="Genomic_DNA"/>
</dbReference>
<name>A0A0F3GLN3_9BACT</name>
<keyword evidence="2" id="KW-1185">Reference proteome</keyword>
<dbReference type="AlphaFoldDB" id="A0A0F3GLN3"/>
<organism evidence="1 2">
    <name type="scientific">Candidatus Magnetobacterium bavaricum</name>
    <dbReference type="NCBI Taxonomy" id="29290"/>
    <lineage>
        <taxon>Bacteria</taxon>
        <taxon>Pseudomonadati</taxon>
        <taxon>Nitrospirota</taxon>
        <taxon>Thermodesulfovibrionia</taxon>
        <taxon>Thermodesulfovibrionales</taxon>
        <taxon>Candidatus Magnetobacteriaceae</taxon>
        <taxon>Candidatus Magnetobacterium</taxon>
    </lineage>
</organism>
<reference evidence="1 2" key="1">
    <citation type="submission" date="2015-02" db="EMBL/GenBank/DDBJ databases">
        <title>Single-cell genomics of uncultivated deep-branching MTB reveals a conserved set of magnetosome genes.</title>
        <authorList>
            <person name="Kolinko S."/>
            <person name="Richter M."/>
            <person name="Glockner F.O."/>
            <person name="Brachmann A."/>
            <person name="Schuler D."/>
        </authorList>
    </citation>
    <scope>NUCLEOTIDE SEQUENCE [LARGE SCALE GENOMIC DNA]</scope>
    <source>
        <strain evidence="1">TM-1</strain>
    </source>
</reference>
<proteinExistence type="predicted"/>
<comment type="caution">
    <text evidence="1">The sequence shown here is derived from an EMBL/GenBank/DDBJ whole genome shotgun (WGS) entry which is preliminary data.</text>
</comment>
<protein>
    <submittedName>
        <fullName evidence="1">Protein involved in methylthiolation of isopentenylated A37 derivatives in tRNA</fullName>
    </submittedName>
</protein>
<gene>
    <name evidence="1" type="ORF">MBAV_006202</name>
</gene>
<sequence>MEGTAMKVLLIKPPYTRLKGVGQAPYFPLGLGYVAAVLNQGGFNASIYHAETPHPGENTALTDADIGFDFRSRSYRRYRQSLQDSDHYIWREVVQTLRDFKPDVVGISVLSVEAASAFKLSCLTKDYSKRCVVVWGGGASELPAR</sequence>
<evidence type="ECO:0000313" key="1">
    <source>
        <dbReference type="EMBL" id="KJU81608.1"/>
    </source>
</evidence>